<dbReference type="RefSeq" id="WP_379950275.1">
    <property type="nucleotide sequence ID" value="NZ_JBHMAF010000101.1"/>
</dbReference>
<evidence type="ECO:0000313" key="2">
    <source>
        <dbReference type="Proteomes" id="UP001589609"/>
    </source>
</evidence>
<dbReference type="EMBL" id="JBHMAF010000101">
    <property type="protein sequence ID" value="MFB9759939.1"/>
    <property type="molecule type" value="Genomic_DNA"/>
</dbReference>
<dbReference type="Proteomes" id="UP001589609">
    <property type="component" value="Unassembled WGS sequence"/>
</dbReference>
<organism evidence="1 2">
    <name type="scientific">Ectobacillus funiculus</name>
    <dbReference type="NCBI Taxonomy" id="137993"/>
    <lineage>
        <taxon>Bacteria</taxon>
        <taxon>Bacillati</taxon>
        <taxon>Bacillota</taxon>
        <taxon>Bacilli</taxon>
        <taxon>Bacillales</taxon>
        <taxon>Bacillaceae</taxon>
        <taxon>Ectobacillus</taxon>
    </lineage>
</organism>
<name>A0ABV5WH93_9BACI</name>
<gene>
    <name evidence="1" type="ORF">ACFFMS_16220</name>
</gene>
<comment type="caution">
    <text evidence="1">The sequence shown here is derived from an EMBL/GenBank/DDBJ whole genome shotgun (WGS) entry which is preliminary data.</text>
</comment>
<proteinExistence type="predicted"/>
<protein>
    <submittedName>
        <fullName evidence="1">Uncharacterized protein</fullName>
    </submittedName>
</protein>
<reference evidence="1 2" key="1">
    <citation type="submission" date="2024-09" db="EMBL/GenBank/DDBJ databases">
        <authorList>
            <person name="Sun Q."/>
            <person name="Mori K."/>
        </authorList>
    </citation>
    <scope>NUCLEOTIDE SEQUENCE [LARGE SCALE GENOMIC DNA]</scope>
    <source>
        <strain evidence="1 2">JCM 11201</strain>
    </source>
</reference>
<keyword evidence="2" id="KW-1185">Reference proteome</keyword>
<accession>A0ABV5WH93</accession>
<dbReference type="Gene3D" id="6.10.140.2180">
    <property type="match status" value="1"/>
</dbReference>
<evidence type="ECO:0000313" key="1">
    <source>
        <dbReference type="EMBL" id="MFB9759939.1"/>
    </source>
</evidence>
<sequence length="62" mass="7064">MKDGATFRQAELHMNDDEFQEFAQGIAVVFQKFIQNDPRDDRKKRTIATIIIPDAGKGVDEP</sequence>